<dbReference type="Proteomes" id="UP000318571">
    <property type="component" value="Chromosome 1"/>
</dbReference>
<dbReference type="GO" id="GO:0043171">
    <property type="term" value="P:peptide catabolic process"/>
    <property type="evidence" value="ECO:0007669"/>
    <property type="project" value="TreeGrafter"/>
</dbReference>
<evidence type="ECO:0000256" key="6">
    <source>
        <dbReference type="ARBA" id="ARBA00022801"/>
    </source>
</evidence>
<evidence type="ECO:0000313" key="16">
    <source>
        <dbReference type="EMBL" id="TRY69055.1"/>
    </source>
</evidence>
<evidence type="ECO:0000256" key="11">
    <source>
        <dbReference type="PIRSR" id="PIRSR634016-4"/>
    </source>
</evidence>
<feature type="site" description="Transition state stabilizer" evidence="11">
    <location>
        <position position="397"/>
    </location>
</feature>
<comment type="subcellular location">
    <subcellularLocation>
        <location evidence="1">Cell membrane</location>
        <topology evidence="1">Lipid-anchor</topology>
        <topology evidence="1">GPI-anchor</topology>
    </subcellularLocation>
</comment>
<dbReference type="GO" id="GO:0006508">
    <property type="term" value="P:proteolysis"/>
    <property type="evidence" value="ECO:0007669"/>
    <property type="project" value="UniProtKB-KW"/>
</dbReference>
<dbReference type="InterPro" id="IPR042097">
    <property type="entry name" value="Aminopeptidase_N-like_N_sf"/>
</dbReference>
<dbReference type="InterPro" id="IPR014782">
    <property type="entry name" value="Peptidase_M1_dom"/>
</dbReference>
<dbReference type="OrthoDB" id="275509at2759"/>
<dbReference type="Gene3D" id="1.10.390.10">
    <property type="entry name" value="Neutral Protease Domain 2"/>
    <property type="match status" value="1"/>
</dbReference>
<evidence type="ECO:0000256" key="8">
    <source>
        <dbReference type="ARBA" id="ARBA00023049"/>
    </source>
</evidence>
<feature type="binding site" evidence="10">
    <location>
        <position position="334"/>
    </location>
    <ligand>
        <name>Zn(2+)</name>
        <dbReference type="ChEBI" id="CHEBI:29105"/>
        <note>catalytic</note>
    </ligand>
</feature>
<dbReference type="SUPFAM" id="SSF55486">
    <property type="entry name" value="Metalloproteases ('zincins'), catalytic domain"/>
    <property type="match status" value="1"/>
</dbReference>
<dbReference type="FunFam" id="1.10.390.10:FF:000001">
    <property type="entry name" value="Aminopeptidase"/>
    <property type="match status" value="1"/>
</dbReference>
<feature type="active site" description="Proton acceptor" evidence="9">
    <location>
        <position position="312"/>
    </location>
</feature>
<keyword evidence="5 10" id="KW-0479">Metal-binding</keyword>
<comment type="similarity">
    <text evidence="2 12">Belongs to the peptidase M1 family.</text>
</comment>
<keyword evidence="8 12" id="KW-0482">Metalloprotease</keyword>
<proteinExistence type="inferred from homology"/>
<evidence type="ECO:0000256" key="4">
    <source>
        <dbReference type="ARBA" id="ARBA00022670"/>
    </source>
</evidence>
<evidence type="ECO:0000256" key="9">
    <source>
        <dbReference type="PIRSR" id="PIRSR634016-1"/>
    </source>
</evidence>
<comment type="cofactor">
    <cofactor evidence="10 12">
        <name>Zn(2+)</name>
        <dbReference type="ChEBI" id="CHEBI:29105"/>
    </cofactor>
    <text evidence="10 12">Binds 1 zinc ion per subunit.</text>
</comment>
<evidence type="ECO:0000256" key="7">
    <source>
        <dbReference type="ARBA" id="ARBA00022833"/>
    </source>
</evidence>
<dbReference type="AlphaFoldDB" id="A0A553NUE6"/>
<dbReference type="Gene3D" id="2.60.40.1730">
    <property type="entry name" value="tricorn interacting facor f3 domain"/>
    <property type="match status" value="1"/>
</dbReference>
<dbReference type="InterPro" id="IPR024571">
    <property type="entry name" value="ERAP1-like_C_dom"/>
</dbReference>
<evidence type="ECO:0000256" key="12">
    <source>
        <dbReference type="RuleBase" id="RU364040"/>
    </source>
</evidence>
<evidence type="ECO:0000256" key="10">
    <source>
        <dbReference type="PIRSR" id="PIRSR634016-3"/>
    </source>
</evidence>
<comment type="caution">
    <text evidence="16">The sequence shown here is derived from an EMBL/GenBank/DDBJ whole genome shotgun (WGS) entry which is preliminary data.</text>
</comment>
<organism evidence="16 17">
    <name type="scientific">Tigriopus californicus</name>
    <name type="common">Marine copepod</name>
    <dbReference type="NCBI Taxonomy" id="6832"/>
    <lineage>
        <taxon>Eukaryota</taxon>
        <taxon>Metazoa</taxon>
        <taxon>Ecdysozoa</taxon>
        <taxon>Arthropoda</taxon>
        <taxon>Crustacea</taxon>
        <taxon>Multicrustacea</taxon>
        <taxon>Hexanauplia</taxon>
        <taxon>Copepoda</taxon>
        <taxon>Harpacticoida</taxon>
        <taxon>Harpacticidae</taxon>
        <taxon>Tigriopus</taxon>
    </lineage>
</organism>
<evidence type="ECO:0000259" key="14">
    <source>
        <dbReference type="Pfam" id="PF11838"/>
    </source>
</evidence>
<dbReference type="SUPFAM" id="SSF63737">
    <property type="entry name" value="Leukotriene A4 hydrolase N-terminal domain"/>
    <property type="match status" value="1"/>
</dbReference>
<dbReference type="InterPro" id="IPR050344">
    <property type="entry name" value="Peptidase_M1_aminopeptidases"/>
</dbReference>
<feature type="binding site" evidence="10">
    <location>
        <position position="315"/>
    </location>
    <ligand>
        <name>Zn(2+)</name>
        <dbReference type="ChEBI" id="CHEBI:29105"/>
        <note>catalytic</note>
    </ligand>
</feature>
<keyword evidence="3 12" id="KW-0031">Aminopeptidase</keyword>
<dbReference type="PANTHER" id="PTHR11533:SF174">
    <property type="entry name" value="PUROMYCIN-SENSITIVE AMINOPEPTIDASE-RELATED"/>
    <property type="match status" value="1"/>
</dbReference>
<feature type="domain" description="Peptidase M1 membrane alanine aminopeptidase" evidence="13">
    <location>
        <begin position="239"/>
        <end position="456"/>
    </location>
</feature>
<dbReference type="InterPro" id="IPR001930">
    <property type="entry name" value="Peptidase_M1"/>
</dbReference>
<evidence type="ECO:0000259" key="13">
    <source>
        <dbReference type="Pfam" id="PF01433"/>
    </source>
</evidence>
<dbReference type="OMA" id="FIPCVDH"/>
<feature type="domain" description="ERAP1-like C-terminal" evidence="14">
    <location>
        <begin position="540"/>
        <end position="855"/>
    </location>
</feature>
<evidence type="ECO:0000259" key="15">
    <source>
        <dbReference type="Pfam" id="PF17900"/>
    </source>
</evidence>
<keyword evidence="17" id="KW-1185">Reference proteome</keyword>
<dbReference type="InterPro" id="IPR034016">
    <property type="entry name" value="M1_APN-typ"/>
</dbReference>
<dbReference type="Pfam" id="PF17900">
    <property type="entry name" value="Peptidase_M1_N"/>
    <property type="match status" value="1"/>
</dbReference>
<gene>
    <name evidence="16" type="ORF">TCAL_04130</name>
</gene>
<dbReference type="InterPro" id="IPR027268">
    <property type="entry name" value="Peptidase_M4/M1_CTD_sf"/>
</dbReference>
<protein>
    <recommendedName>
        <fullName evidence="12">Aminopeptidase</fullName>
        <ecNumber evidence="12">3.4.11.-</ecNumber>
    </recommendedName>
</protein>
<dbReference type="EMBL" id="VCGU01000010">
    <property type="protein sequence ID" value="TRY69055.1"/>
    <property type="molecule type" value="Genomic_DNA"/>
</dbReference>
<dbReference type="Pfam" id="PF11838">
    <property type="entry name" value="ERAP1_C"/>
    <property type="match status" value="1"/>
</dbReference>
<dbReference type="GO" id="GO:0005737">
    <property type="term" value="C:cytoplasm"/>
    <property type="evidence" value="ECO:0007669"/>
    <property type="project" value="TreeGrafter"/>
</dbReference>
<dbReference type="PANTHER" id="PTHR11533">
    <property type="entry name" value="PROTEASE M1 ZINC METALLOPROTEASE"/>
    <property type="match status" value="1"/>
</dbReference>
<dbReference type="PRINTS" id="PR00756">
    <property type="entry name" value="ALADIPTASE"/>
</dbReference>
<evidence type="ECO:0000256" key="3">
    <source>
        <dbReference type="ARBA" id="ARBA00022438"/>
    </source>
</evidence>
<sequence>MSAVSEVPPFERLSRDLLPVTYHLHLKPDLSEFTFSGRVQIHLSVAQSTSHITLHAAHLTVQRLQVHVRAATGEVREVECVRWALRAHNETLVINLAQALPVGAQVELSIEYKGELNDTLRGFYRTAQGPAQYGAVCHFEATGARHAFPCWDEPSFRAQFQVNIQVADASLVILSNMPEQSRELGPEGGVRVAFQPTPSIPTYLLCWSLGQYDFIEDVTPDEVTVRVYTPVGKKEEGAFALEVAVKALRYYKEFFGVPYRLPKMDLIALSDFAIGAMENWGLLTFRERLLLYDAQTSSAMIKQYVALIVAHEVAHQWFGNLVTIEWWTHLWLKEGYATWIEFLCVDHLFPEWNFWTQFITDTLNPALELDCLDNSHPIEVKVENPAQIDEIFDLISYNKGASIIRMLFNWIGETNFRRGMKAYLDRHAYGNATTEDLWKALEEASGSPVGTVMSTWTQKKGYPLIRASLCESKNELSVKQAPFCIGKGSSGGVSDQKECSLWEIPLSLTTKMSPQHSTMSIVLKGESEVVFLPENDNRSWLNLNPGKVGYFRVHYSPELMKRFVPAIEDRSLPVQDRIGLLQDYTDLCHAGIVPSVELIQLIEKYRDNEDFTVWDAVVASVKALQGLMQSDPECLDSFNFWQRWLFQPAMKRLGLDARSNDSHIDMLLRSLLHWSLVRANDEETLNDGLERFEAHRNGSALIPADLKSSMYACALRLKGQEVFDSLIQIAKDTDSHEAKGEVYNALGQSQDSNLLQQALEYGLSPAVRLQDTRSVLSSVSSESVLGRNLCWSFFKANASEIGKRYKTGGLLTRLIKAVTCPFSTLEEAAEIEAFFESHPFPGAQRSIKQAIESVRLRAHWIQRDLESVKTYLIDFQTKQASTPA</sequence>
<dbReference type="GO" id="GO:0042277">
    <property type="term" value="F:peptide binding"/>
    <property type="evidence" value="ECO:0007669"/>
    <property type="project" value="TreeGrafter"/>
</dbReference>
<dbReference type="EC" id="3.4.11.-" evidence="12"/>
<feature type="domain" description="Aminopeptidase N-like N-terminal" evidence="15">
    <location>
        <begin position="19"/>
        <end position="204"/>
    </location>
</feature>
<feature type="binding site" evidence="10">
    <location>
        <position position="311"/>
    </location>
    <ligand>
        <name>Zn(2+)</name>
        <dbReference type="ChEBI" id="CHEBI:29105"/>
        <note>catalytic</note>
    </ligand>
</feature>
<dbReference type="GO" id="GO:0005886">
    <property type="term" value="C:plasma membrane"/>
    <property type="evidence" value="ECO:0007669"/>
    <property type="project" value="UniProtKB-SubCell"/>
</dbReference>
<dbReference type="CDD" id="cd09601">
    <property type="entry name" value="M1_APN-Q_like"/>
    <property type="match status" value="1"/>
</dbReference>
<dbReference type="GO" id="GO:0070006">
    <property type="term" value="F:metalloaminopeptidase activity"/>
    <property type="evidence" value="ECO:0007669"/>
    <property type="project" value="TreeGrafter"/>
</dbReference>
<evidence type="ECO:0000313" key="17">
    <source>
        <dbReference type="Proteomes" id="UP000318571"/>
    </source>
</evidence>
<name>A0A553NUE6_TIGCA</name>
<dbReference type="FunFam" id="1.25.50.20:FF:000002">
    <property type="entry name" value="Aminopeptidase"/>
    <property type="match status" value="1"/>
</dbReference>
<reference evidence="16 17" key="1">
    <citation type="journal article" date="2018" name="Nat. Ecol. Evol.">
        <title>Genomic signatures of mitonuclear coevolution across populations of Tigriopus californicus.</title>
        <authorList>
            <person name="Barreto F.S."/>
            <person name="Watson E.T."/>
            <person name="Lima T.G."/>
            <person name="Willett C.S."/>
            <person name="Edmands S."/>
            <person name="Li W."/>
            <person name="Burton R.S."/>
        </authorList>
    </citation>
    <scope>NUCLEOTIDE SEQUENCE [LARGE SCALE GENOMIC DNA]</scope>
    <source>
        <strain evidence="16 17">San Diego</strain>
    </source>
</reference>
<keyword evidence="7 10" id="KW-0862">Zinc</keyword>
<dbReference type="Gene3D" id="1.25.50.20">
    <property type="match status" value="1"/>
</dbReference>
<keyword evidence="6 12" id="KW-0378">Hydrolase</keyword>
<evidence type="ECO:0000256" key="5">
    <source>
        <dbReference type="ARBA" id="ARBA00022723"/>
    </source>
</evidence>
<dbReference type="STRING" id="6832.A0A553NUE6"/>
<dbReference type="GO" id="GO:0008270">
    <property type="term" value="F:zinc ion binding"/>
    <property type="evidence" value="ECO:0007669"/>
    <property type="project" value="UniProtKB-UniRule"/>
</dbReference>
<dbReference type="Pfam" id="PF01433">
    <property type="entry name" value="Peptidase_M1"/>
    <property type="match status" value="1"/>
</dbReference>
<keyword evidence="4 12" id="KW-0645">Protease</keyword>
<evidence type="ECO:0000256" key="2">
    <source>
        <dbReference type="ARBA" id="ARBA00010136"/>
    </source>
</evidence>
<evidence type="ECO:0000256" key="1">
    <source>
        <dbReference type="ARBA" id="ARBA00004609"/>
    </source>
</evidence>
<dbReference type="GO" id="GO:0005615">
    <property type="term" value="C:extracellular space"/>
    <property type="evidence" value="ECO:0007669"/>
    <property type="project" value="TreeGrafter"/>
</dbReference>
<dbReference type="InterPro" id="IPR045357">
    <property type="entry name" value="Aminopeptidase_N-like_N"/>
</dbReference>
<dbReference type="Gene3D" id="2.60.40.1910">
    <property type="match status" value="1"/>
</dbReference>
<accession>A0A553NUE6</accession>